<dbReference type="Pfam" id="PF01812">
    <property type="entry name" value="5-FTHF_cyc-lig"/>
    <property type="match status" value="1"/>
</dbReference>
<dbReference type="InterPro" id="IPR037171">
    <property type="entry name" value="NagB/RpiA_transferase-like"/>
</dbReference>
<feature type="binding site" evidence="4">
    <location>
        <position position="75"/>
    </location>
    <ligand>
        <name>substrate</name>
    </ligand>
</feature>
<dbReference type="SUPFAM" id="SSF100950">
    <property type="entry name" value="NagB/RpiA/CoA transferase-like"/>
    <property type="match status" value="1"/>
</dbReference>
<sequence length="223" mass="23707">MPAPPSSPGGAAESAPTTSTDPDEVKKALRRTSASARRVLAEDTRRRNDESRTTRVLSLVREQWPAHKAVIGCYLSISPEPDTLALVALLQSMGHEILAPVLSRRAGTGAPRPVAWARYEGPASLTPGFHAIPEPKGEVLRADALLRADLVIASGLAGGLDGSRVGTGGGWFDRALTSLPDGAPVWLLLNDSEVHASIPQQAHDHPISTIVTPTRTLRTTMRE</sequence>
<protein>
    <submittedName>
        <fullName evidence="6">5-formyltetrahydrofolate cyclo-ligase</fullName>
    </submittedName>
</protein>
<evidence type="ECO:0000256" key="2">
    <source>
        <dbReference type="ARBA" id="ARBA00022741"/>
    </source>
</evidence>
<dbReference type="RefSeq" id="WP_091971445.1">
    <property type="nucleotide sequence ID" value="NZ_FOGZ01000038.1"/>
</dbReference>
<keyword evidence="6" id="KW-0436">Ligase</keyword>
<dbReference type="EMBL" id="FOGZ01000038">
    <property type="protein sequence ID" value="SES04084.1"/>
    <property type="molecule type" value="Genomic_DNA"/>
</dbReference>
<feature type="binding site" evidence="4">
    <location>
        <position position="80"/>
    </location>
    <ligand>
        <name>substrate</name>
    </ligand>
</feature>
<evidence type="ECO:0000256" key="4">
    <source>
        <dbReference type="PIRSR" id="PIRSR006806-1"/>
    </source>
</evidence>
<evidence type="ECO:0000313" key="6">
    <source>
        <dbReference type="EMBL" id="SES04084.1"/>
    </source>
</evidence>
<accession>A0A1H9U4J1</accession>
<dbReference type="InterPro" id="IPR002698">
    <property type="entry name" value="FTHF_cligase"/>
</dbReference>
<dbReference type="PIRSF" id="PIRSF006806">
    <property type="entry name" value="FTHF_cligase"/>
    <property type="match status" value="1"/>
</dbReference>
<dbReference type="Gene3D" id="3.40.50.10420">
    <property type="entry name" value="NagB/RpiA/CoA transferase-like"/>
    <property type="match status" value="1"/>
</dbReference>
<name>A0A1H9U4J1_9ACTN</name>
<keyword evidence="2 4" id="KW-0547">Nucleotide-binding</keyword>
<feature type="region of interest" description="Disordered" evidence="5">
    <location>
        <begin position="1"/>
        <end position="52"/>
    </location>
</feature>
<dbReference type="GO" id="GO:0035999">
    <property type="term" value="P:tetrahydrofolate interconversion"/>
    <property type="evidence" value="ECO:0007669"/>
    <property type="project" value="TreeGrafter"/>
</dbReference>
<feature type="binding site" evidence="4">
    <location>
        <begin position="26"/>
        <end position="30"/>
    </location>
    <ligand>
        <name>ATP</name>
        <dbReference type="ChEBI" id="CHEBI:30616"/>
    </ligand>
</feature>
<comment type="similarity">
    <text evidence="1">Belongs to the 5-formyltetrahydrofolate cyclo-ligase family.</text>
</comment>
<dbReference type="GO" id="GO:0005524">
    <property type="term" value="F:ATP binding"/>
    <property type="evidence" value="ECO:0007669"/>
    <property type="project" value="UniProtKB-KW"/>
</dbReference>
<proteinExistence type="inferred from homology"/>
<dbReference type="PANTHER" id="PTHR23407">
    <property type="entry name" value="ATPASE INHIBITOR/5-FORMYLTETRAHYDROFOLATE CYCLO-LIGASE"/>
    <property type="match status" value="1"/>
</dbReference>
<keyword evidence="3 4" id="KW-0067">ATP-binding</keyword>
<reference evidence="6 7" key="1">
    <citation type="submission" date="2016-10" db="EMBL/GenBank/DDBJ databases">
        <authorList>
            <person name="de Groot N.N."/>
        </authorList>
    </citation>
    <scope>NUCLEOTIDE SEQUENCE [LARGE SCALE GENOMIC DNA]</scope>
    <source>
        <strain evidence="6 7">DSM 16859</strain>
    </source>
</reference>
<keyword evidence="7" id="KW-1185">Reference proteome</keyword>
<gene>
    <name evidence="6" type="ORF">SAMN05443377_1387</name>
</gene>
<dbReference type="STRING" id="64702.SAMN05443377_1387"/>
<dbReference type="OrthoDB" id="3242798at2"/>
<evidence type="ECO:0000256" key="5">
    <source>
        <dbReference type="SAM" id="MobiDB-lite"/>
    </source>
</evidence>
<dbReference type="InterPro" id="IPR024185">
    <property type="entry name" value="FTHF_cligase-like_sf"/>
</dbReference>
<dbReference type="PANTHER" id="PTHR23407:SF1">
    <property type="entry name" value="5-FORMYLTETRAHYDROFOLATE CYCLO-LIGASE"/>
    <property type="match status" value="1"/>
</dbReference>
<dbReference type="AlphaFoldDB" id="A0A1H9U4J1"/>
<feature type="compositionally biased region" description="Basic and acidic residues" evidence="5">
    <location>
        <begin position="39"/>
        <end position="52"/>
    </location>
</feature>
<dbReference type="GO" id="GO:0030272">
    <property type="term" value="F:5-formyltetrahydrofolate cyclo-ligase activity"/>
    <property type="evidence" value="ECO:0007669"/>
    <property type="project" value="TreeGrafter"/>
</dbReference>
<organism evidence="6 7">
    <name type="scientific">Propionibacterium cyclohexanicum</name>
    <dbReference type="NCBI Taxonomy" id="64702"/>
    <lineage>
        <taxon>Bacteria</taxon>
        <taxon>Bacillati</taxon>
        <taxon>Actinomycetota</taxon>
        <taxon>Actinomycetes</taxon>
        <taxon>Propionibacteriales</taxon>
        <taxon>Propionibacteriaceae</taxon>
        <taxon>Propionibacterium</taxon>
    </lineage>
</organism>
<dbReference type="Proteomes" id="UP000198815">
    <property type="component" value="Unassembled WGS sequence"/>
</dbReference>
<dbReference type="GO" id="GO:0009396">
    <property type="term" value="P:folic acid-containing compound biosynthetic process"/>
    <property type="evidence" value="ECO:0007669"/>
    <property type="project" value="TreeGrafter"/>
</dbReference>
<evidence type="ECO:0000256" key="1">
    <source>
        <dbReference type="ARBA" id="ARBA00010638"/>
    </source>
</evidence>
<evidence type="ECO:0000256" key="3">
    <source>
        <dbReference type="ARBA" id="ARBA00022840"/>
    </source>
</evidence>
<evidence type="ECO:0000313" key="7">
    <source>
        <dbReference type="Proteomes" id="UP000198815"/>
    </source>
</evidence>